<dbReference type="InterPro" id="IPR004252">
    <property type="entry name" value="Probable_transposase_24"/>
</dbReference>
<evidence type="ECO:0000313" key="3">
    <source>
        <dbReference type="Proteomes" id="UP000316621"/>
    </source>
</evidence>
<dbReference type="EMBL" id="CM010720">
    <property type="protein sequence ID" value="RZC66481.1"/>
    <property type="molecule type" value="Genomic_DNA"/>
</dbReference>
<dbReference type="OMA" id="CTEAYED"/>
<dbReference type="Proteomes" id="UP000316621">
    <property type="component" value="Chromosome 6"/>
</dbReference>
<dbReference type="Pfam" id="PF03004">
    <property type="entry name" value="Transposase_24"/>
    <property type="match status" value="1"/>
</dbReference>
<gene>
    <name evidence="2" type="ORF">C5167_010171</name>
</gene>
<dbReference type="AlphaFoldDB" id="A0A4Y7K2I7"/>
<dbReference type="PANTHER" id="PTHR33018">
    <property type="entry name" value="OS10G0338966 PROTEIN-RELATED"/>
    <property type="match status" value="1"/>
</dbReference>
<feature type="region of interest" description="Disordered" evidence="1">
    <location>
        <begin position="190"/>
        <end position="218"/>
    </location>
</feature>
<sequence>MTQNIWHDFVDYEKQPETTAKNTTNARSRARSTIRHTLGRCSYNNKKYKLDQSGILQVPEDTTDKWLLGHQRKDGTVHPSADEAHKKVMEAKEKYKQAGASGGKSCVISDPLEDVFGANRKDCIRGHSSRTSKKQARIAAVAFFALQNRDSQKEQKLNKIETDVSILGGQLGSLSTKVDALLHLLKPNVSAPSSSSNPYRRVTPSPEKGSNTHHIGGTHRAMDNEEIASAGVTYDQVELLNNKGEVVALGSVREGDILHCKTLKPTEKKVFVEYVYDQAAVLWDAPQRDDYFFFRQLPLPAWIKWSEDRM</sequence>
<dbReference type="PANTHER" id="PTHR33018:SF37">
    <property type="entry name" value="TRANSPOSASE TNP1_EN_SPM-LIKE DOMAIN-CONTAINING PROTEIN"/>
    <property type="match status" value="1"/>
</dbReference>
<organism evidence="2 3">
    <name type="scientific">Papaver somniferum</name>
    <name type="common">Opium poppy</name>
    <dbReference type="NCBI Taxonomy" id="3469"/>
    <lineage>
        <taxon>Eukaryota</taxon>
        <taxon>Viridiplantae</taxon>
        <taxon>Streptophyta</taxon>
        <taxon>Embryophyta</taxon>
        <taxon>Tracheophyta</taxon>
        <taxon>Spermatophyta</taxon>
        <taxon>Magnoliopsida</taxon>
        <taxon>Ranunculales</taxon>
        <taxon>Papaveraceae</taxon>
        <taxon>Papaveroideae</taxon>
        <taxon>Papaver</taxon>
    </lineage>
</organism>
<proteinExistence type="predicted"/>
<protein>
    <submittedName>
        <fullName evidence="2">Uncharacterized protein</fullName>
    </submittedName>
</protein>
<dbReference type="OrthoDB" id="1901158at2759"/>
<reference evidence="2 3" key="1">
    <citation type="journal article" date="2018" name="Science">
        <title>The opium poppy genome and morphinan production.</title>
        <authorList>
            <person name="Guo L."/>
            <person name="Winzer T."/>
            <person name="Yang X."/>
            <person name="Li Y."/>
            <person name="Ning Z."/>
            <person name="He Z."/>
            <person name="Teodor R."/>
            <person name="Lu Y."/>
            <person name="Bowser T.A."/>
            <person name="Graham I.A."/>
            <person name="Ye K."/>
        </authorList>
    </citation>
    <scope>NUCLEOTIDE SEQUENCE [LARGE SCALE GENOMIC DNA]</scope>
    <source>
        <strain evidence="3">cv. HN1</strain>
        <tissue evidence="2">Leaves</tissue>
    </source>
</reference>
<keyword evidence="3" id="KW-1185">Reference proteome</keyword>
<dbReference type="Gramene" id="RZC66481">
    <property type="protein sequence ID" value="RZC66481"/>
    <property type="gene ID" value="C5167_010171"/>
</dbReference>
<name>A0A4Y7K2I7_PAPSO</name>
<evidence type="ECO:0000256" key="1">
    <source>
        <dbReference type="SAM" id="MobiDB-lite"/>
    </source>
</evidence>
<accession>A0A4Y7K2I7</accession>
<evidence type="ECO:0000313" key="2">
    <source>
        <dbReference type="EMBL" id="RZC66481.1"/>
    </source>
</evidence>